<organism evidence="2 3">
    <name type="scientific">Segatella copri</name>
    <dbReference type="NCBI Taxonomy" id="165179"/>
    <lineage>
        <taxon>Bacteria</taxon>
        <taxon>Pseudomonadati</taxon>
        <taxon>Bacteroidota</taxon>
        <taxon>Bacteroidia</taxon>
        <taxon>Bacteroidales</taxon>
        <taxon>Prevotellaceae</taxon>
        <taxon>Segatella</taxon>
    </lineage>
</organism>
<accession>A0A6A7VN28</accession>
<reference evidence="2 3" key="1">
    <citation type="submission" date="2019-09" db="EMBL/GenBank/DDBJ databases">
        <title>Distinct polysaccharide growth profiles of human intestinal Prevotella copri isolates.</title>
        <authorList>
            <person name="Fehlner-Peach H."/>
            <person name="Magnabosco C."/>
            <person name="Raghavan V."/>
            <person name="Scher J.U."/>
            <person name="Tett A."/>
            <person name="Cox L.M."/>
            <person name="Gottsegen C."/>
            <person name="Watters A."/>
            <person name="Wiltshire- Gordon J.D."/>
            <person name="Segata N."/>
            <person name="Bonneau R."/>
            <person name="Littman D.R."/>
        </authorList>
    </citation>
    <scope>NUCLEOTIDE SEQUENCE [LARGE SCALE GENOMIC DNA]</scope>
    <source>
        <strain evidence="2 3">BVe41219</strain>
    </source>
</reference>
<keyword evidence="1" id="KW-1133">Transmembrane helix</keyword>
<evidence type="ECO:0000313" key="3">
    <source>
        <dbReference type="Proteomes" id="UP000358159"/>
    </source>
</evidence>
<gene>
    <name evidence="2" type="ORF">F7D42_05675</name>
</gene>
<feature type="transmembrane region" description="Helical" evidence="1">
    <location>
        <begin position="23"/>
        <end position="46"/>
    </location>
</feature>
<keyword evidence="1" id="KW-0812">Transmembrane</keyword>
<dbReference type="Proteomes" id="UP000358159">
    <property type="component" value="Unassembled WGS sequence"/>
</dbReference>
<dbReference type="EMBL" id="VZAZ01000022">
    <property type="protein sequence ID" value="MQO55207.1"/>
    <property type="molecule type" value="Genomic_DNA"/>
</dbReference>
<dbReference type="AlphaFoldDB" id="A0A6A7VN28"/>
<feature type="transmembrane region" description="Helical" evidence="1">
    <location>
        <begin position="53"/>
        <end position="75"/>
    </location>
</feature>
<name>A0A6A7VN28_9BACT</name>
<evidence type="ECO:0000256" key="1">
    <source>
        <dbReference type="SAM" id="Phobius"/>
    </source>
</evidence>
<keyword evidence="1" id="KW-0472">Membrane</keyword>
<proteinExistence type="predicted"/>
<comment type="caution">
    <text evidence="2">The sequence shown here is derived from an EMBL/GenBank/DDBJ whole genome shotgun (WGS) entry which is preliminary data.</text>
</comment>
<evidence type="ECO:0000313" key="2">
    <source>
        <dbReference type="EMBL" id="MQO55207.1"/>
    </source>
</evidence>
<dbReference type="RefSeq" id="WP_153094763.1">
    <property type="nucleotide sequence ID" value="NZ_VZAK01000029.1"/>
</dbReference>
<sequence>MEKQSFLSNLIGKANYHGFKEEYALVIFFIGTGLLAILTPLTFFCYWGILSSVFNLITGTSLLFIVYVAALIVLLDKEVKVETHSDSTIAKQKVKKPFTYKLTIVWGLFLVVGGIVAIYGTNKYRRYYAFQCKKVFVVNKGDNFYHLYEECSHCENAEHLYVAKGYQMEKAHLKLCPECAELAEEYDEMAAESQARRP</sequence>
<feature type="transmembrane region" description="Helical" evidence="1">
    <location>
        <begin position="103"/>
        <end position="121"/>
    </location>
</feature>
<protein>
    <submittedName>
        <fullName evidence="2">Uncharacterized protein</fullName>
    </submittedName>
</protein>